<reference evidence="2 3" key="1">
    <citation type="submission" date="2014-02" db="EMBL/GenBank/DDBJ databases">
        <title>Transposable element dynamics among asymbiotic and ectomycorrhizal Amanita fungi.</title>
        <authorList>
            <consortium name="DOE Joint Genome Institute"/>
            <person name="Hess J."/>
            <person name="Skrede I."/>
            <person name="Wolfe B."/>
            <person name="LaButti K."/>
            <person name="Ohm R.A."/>
            <person name="Grigoriev I.V."/>
            <person name="Pringle A."/>
        </authorList>
    </citation>
    <scope>NUCLEOTIDE SEQUENCE [LARGE SCALE GENOMIC DNA]</scope>
    <source>
        <strain evidence="2 3">SKay4041</strain>
    </source>
</reference>
<dbReference type="GO" id="GO:0017057">
    <property type="term" value="F:6-phosphogluconolactonase activity"/>
    <property type="evidence" value="ECO:0007669"/>
    <property type="project" value="TreeGrafter"/>
</dbReference>
<comment type="similarity">
    <text evidence="1">Belongs to the cycloisomerase 2 family.</text>
</comment>
<dbReference type="SUPFAM" id="SSF75011">
    <property type="entry name" value="3-carboxy-cis,cis-mucoante lactonizing enzyme"/>
    <property type="match status" value="1"/>
</dbReference>
<dbReference type="InterPro" id="IPR019405">
    <property type="entry name" value="Lactonase_7-beta_prop"/>
</dbReference>
<dbReference type="InterPro" id="IPR050282">
    <property type="entry name" value="Cycloisomerase_2"/>
</dbReference>
<dbReference type="PANTHER" id="PTHR30344:SF1">
    <property type="entry name" value="6-PHOSPHOGLUCONOLACTONASE"/>
    <property type="match status" value="1"/>
</dbReference>
<proteinExistence type="inferred from homology"/>
<protein>
    <recommendedName>
        <fullName evidence="4">Isomerase YbhE</fullName>
    </recommendedName>
</protein>
<dbReference type="STRING" id="703135.A0A2A9NBX0"/>
<evidence type="ECO:0000313" key="3">
    <source>
        <dbReference type="Proteomes" id="UP000242287"/>
    </source>
</evidence>
<dbReference type="InterPro" id="IPR015943">
    <property type="entry name" value="WD40/YVTN_repeat-like_dom_sf"/>
</dbReference>
<gene>
    <name evidence="2" type="ORF">AMATHDRAFT_161630</name>
</gene>
<dbReference type="Proteomes" id="UP000242287">
    <property type="component" value="Unassembled WGS sequence"/>
</dbReference>
<dbReference type="PANTHER" id="PTHR30344">
    <property type="entry name" value="6-PHOSPHOGLUCONOLACTONASE-RELATED"/>
    <property type="match status" value="1"/>
</dbReference>
<evidence type="ECO:0000313" key="2">
    <source>
        <dbReference type="EMBL" id="PFH45230.1"/>
    </source>
</evidence>
<accession>A0A2A9NBX0</accession>
<name>A0A2A9NBX0_9AGAR</name>
<dbReference type="Gene3D" id="2.130.10.10">
    <property type="entry name" value="YVTN repeat-like/Quinoprotein amine dehydrogenase"/>
    <property type="match status" value="1"/>
</dbReference>
<dbReference type="Pfam" id="PF10282">
    <property type="entry name" value="Lactonase"/>
    <property type="match status" value="1"/>
</dbReference>
<sequence>MVQYRILAASYTHDIYTLIFDPIAGTLSIVYTSTVGHHPSWITPYPGDNSLIFTGLEEEDAKVLAMKYNNAGEGTVMVTIPSGGTFPCSLLASKEELFIANYETGGIAILPITPTAPFLLCSSPTTIEWSGSGPNQDRQTRSHPHQVVLIDEYQELLVPDLGADKVFRLKKSPDGSWKIHDHIQYEPGSGPRHIVFHDGYLYTVLELTNKVTKHRLPPLPSPPQFITSLSTFSDPPPAPPNTMFAAEILLPKLNSSFLTPYIYVSNRNDPSPDGDCIAIFSISDNSGSDALRLVNEIHTGLKHVRGMAFGGPEDKWLAVGGVNAGGVRIFERVDGGRNLKLVAVQDDVEAPTGFLWL</sequence>
<dbReference type="OrthoDB" id="9972196at2759"/>
<dbReference type="EMBL" id="KZ302477">
    <property type="protein sequence ID" value="PFH45230.1"/>
    <property type="molecule type" value="Genomic_DNA"/>
</dbReference>
<dbReference type="AlphaFoldDB" id="A0A2A9NBX0"/>
<evidence type="ECO:0000256" key="1">
    <source>
        <dbReference type="ARBA" id="ARBA00005564"/>
    </source>
</evidence>
<organism evidence="2 3">
    <name type="scientific">Amanita thiersii Skay4041</name>
    <dbReference type="NCBI Taxonomy" id="703135"/>
    <lineage>
        <taxon>Eukaryota</taxon>
        <taxon>Fungi</taxon>
        <taxon>Dikarya</taxon>
        <taxon>Basidiomycota</taxon>
        <taxon>Agaricomycotina</taxon>
        <taxon>Agaricomycetes</taxon>
        <taxon>Agaricomycetidae</taxon>
        <taxon>Agaricales</taxon>
        <taxon>Pluteineae</taxon>
        <taxon>Amanitaceae</taxon>
        <taxon>Amanita</taxon>
    </lineage>
</organism>
<keyword evidence="3" id="KW-1185">Reference proteome</keyword>
<evidence type="ECO:0008006" key="4">
    <source>
        <dbReference type="Google" id="ProtNLM"/>
    </source>
</evidence>